<comment type="caution">
    <text evidence="1">The sequence shown here is derived from an EMBL/GenBank/DDBJ whole genome shotgun (WGS) entry which is preliminary data.</text>
</comment>
<dbReference type="EMBL" id="JANBPG010000388">
    <property type="protein sequence ID" value="KAJ1896932.1"/>
    <property type="molecule type" value="Genomic_DNA"/>
</dbReference>
<name>A0ACC1IKR7_9FUNG</name>
<keyword evidence="2" id="KW-1185">Reference proteome</keyword>
<proteinExistence type="predicted"/>
<gene>
    <name evidence="1" type="ORF">LPJ66_003685</name>
</gene>
<sequence>MSTSRSRPAGRPPTTEAATGRVVVRLGGNQFEKPYGTVGRRIQVVSNYVEVSRYPKGEIYQYNVELKPERGAFTRLPPPAYTRAIFNQAMRMHCNSTLKGIPMVYDARKIAYAPKQVCEPGQTLTLDVTHTEDGRSEKFIIEIRQSAAVSANLLTEFMRGSKGVEIADIQPILNAFDLTIGSVIHAEMVGFGRSFFTRTQSMATSGGLELWRGFSFSFRPGVDRLYLNTNTAVTAMYTPGSLLEALVKILNLRDISQLRGRIAPDMVRIIGAYLRGVTLYIHHRGMPGRRKLTSKGMTRLPLDQESFDWEDPNNPGVSENITISKYYSKRYNITLRYPFLPGLAGRKNAVFPIELCEIADNQRYRGKLDERQTADMVTFACQRPSNNMDQIVQVLGKLDLGNSPVVKSFGLAIPNILSRVESRVLPAPTLKYGEASRPPQVTPVGGAWNMRDKSVLTGGTPLKYWGVLILANRNMLPDGKVHSFVTSLVNMCNQTGYQVQEAQPVIMYGNLSANIGSEMRRVYNAIKPPPQQLPQLLLVVLPTTNTQVYQTVKNCAYTTLGIHTQCMQAKHMQRPNPQYCANLCLKINVKMGGTNQGLPAADLQNMLRRKPTLFMGCDVTHPAPGEQYKPSIAAVVGSTDHMGLRYAATLIQLPSRQELVSLLRETVVRHLKLFFKSTHTKPQHIIFYRDGVSETQFNQVRDHELLEIQRACASLEAGYKPEITFVAVLKRHNTRFFPLGRDGDRTGNCVPGTVVDRSITIPTMFDFYLFAHGAIQGTSRPTHYYVLHNDAHFTADQIQQLTYHLCYTYSICTRSVSIVPPVYYAHRVADRARCHLVDFGIGFEEAASSGYYSAATTRAAAPAASNMVTRIITIHERLANSAYFM</sequence>
<evidence type="ECO:0000313" key="2">
    <source>
        <dbReference type="Proteomes" id="UP001150581"/>
    </source>
</evidence>
<organism evidence="1 2">
    <name type="scientific">Kickxella alabastrina</name>
    <dbReference type="NCBI Taxonomy" id="61397"/>
    <lineage>
        <taxon>Eukaryota</taxon>
        <taxon>Fungi</taxon>
        <taxon>Fungi incertae sedis</taxon>
        <taxon>Zoopagomycota</taxon>
        <taxon>Kickxellomycotina</taxon>
        <taxon>Kickxellomycetes</taxon>
        <taxon>Kickxellales</taxon>
        <taxon>Kickxellaceae</taxon>
        <taxon>Kickxella</taxon>
    </lineage>
</organism>
<reference evidence="1" key="1">
    <citation type="submission" date="2022-07" db="EMBL/GenBank/DDBJ databases">
        <title>Phylogenomic reconstructions and comparative analyses of Kickxellomycotina fungi.</title>
        <authorList>
            <person name="Reynolds N.K."/>
            <person name="Stajich J.E."/>
            <person name="Barry K."/>
            <person name="Grigoriev I.V."/>
            <person name="Crous P."/>
            <person name="Smith M.E."/>
        </authorList>
    </citation>
    <scope>NUCLEOTIDE SEQUENCE</scope>
    <source>
        <strain evidence="1">Benny 63K</strain>
    </source>
</reference>
<evidence type="ECO:0000313" key="1">
    <source>
        <dbReference type="EMBL" id="KAJ1896932.1"/>
    </source>
</evidence>
<accession>A0ACC1IKR7</accession>
<protein>
    <submittedName>
        <fullName evidence="1">Uncharacterized protein</fullName>
    </submittedName>
</protein>
<dbReference type="Proteomes" id="UP001150581">
    <property type="component" value="Unassembled WGS sequence"/>
</dbReference>